<evidence type="ECO:0000256" key="2">
    <source>
        <dbReference type="SAM" id="SignalP"/>
    </source>
</evidence>
<dbReference type="PANTHER" id="PTHR20963">
    <property type="entry name" value="MULTIPLE INOSITOL POLYPHOSPHATE PHOSPHATASE-RELATED"/>
    <property type="match status" value="1"/>
</dbReference>
<dbReference type="GO" id="GO:0009277">
    <property type="term" value="C:fungal-type cell wall"/>
    <property type="evidence" value="ECO:0007669"/>
    <property type="project" value="TreeGrafter"/>
</dbReference>
<dbReference type="SUPFAM" id="SSF53254">
    <property type="entry name" value="Phosphoglycerate mutase-like"/>
    <property type="match status" value="1"/>
</dbReference>
<name>A0AAF0DN31_9EURO</name>
<dbReference type="GO" id="GO:0003993">
    <property type="term" value="F:acid phosphatase activity"/>
    <property type="evidence" value="ECO:0007669"/>
    <property type="project" value="UniProtKB-EC"/>
</dbReference>
<dbReference type="Pfam" id="PF00328">
    <property type="entry name" value="His_Phos_2"/>
    <property type="match status" value="1"/>
</dbReference>
<dbReference type="EMBL" id="CP120631">
    <property type="protein sequence ID" value="WEW61413.1"/>
    <property type="molecule type" value="Genomic_DNA"/>
</dbReference>
<dbReference type="PANTHER" id="PTHR20963:SF18">
    <property type="entry name" value="ACID PHOSPHATASE PHO11-RELATED"/>
    <property type="match status" value="1"/>
</dbReference>
<sequence>MAPSQLLLTAVLSLSFAIALSLPTGSFYQFFQSLFFSQPTSGTTHSHPFSSSFPHVSSWNSWWHPHSAAKWKAQNQLGHWNLLYHLGGNGPWIEKIDGVLDAGDHGIGPPPGCVVDSHLATLSRIKSSGLPMNGTLAFLNNWTYITQTPQDHFEQLISHGPYAGTLQAFTTGVRLRTRYSHLLSHRKHTRFWASDCQRVIDSARYFAFGFFGWNWEREKLAALEIIPETADRAADTLTPGDTCTRYVDDLEHGHDKGVKMLAKFQEAYIPPISDRLNKENPDIRFTNTEIYSMQEMCGFETLTRGISPWCDVFSTNDWEHFEYARDLLHYYRAGPGNPYAPAMGWLWLNRTTELLLHPSNEGDIFFSLTVIDIDSVHDGDIAPMLSALKLFDDINDLPTTNIAKNRNWRTSQVMPMGGRILLERLVCEISTSVQTEAPTDSNDDADTSRFVRININDGIVLLPDCSSGPGSSCPLSQFAERTRLRGEEVGGFETVCGLEGGRKEGITFLRQQ</sequence>
<dbReference type="AlphaFoldDB" id="A0AAF0DN31"/>
<evidence type="ECO:0000256" key="1">
    <source>
        <dbReference type="ARBA" id="ARBA00022801"/>
    </source>
</evidence>
<dbReference type="EC" id="3.1.3.2" evidence="3"/>
<feature type="chain" id="PRO_5042014039" evidence="2">
    <location>
        <begin position="22"/>
        <end position="512"/>
    </location>
</feature>
<keyword evidence="2" id="KW-0732">Signal</keyword>
<organism evidence="3 4">
    <name type="scientific">Emydomyces testavorans</name>
    <dbReference type="NCBI Taxonomy" id="2070801"/>
    <lineage>
        <taxon>Eukaryota</taxon>
        <taxon>Fungi</taxon>
        <taxon>Dikarya</taxon>
        <taxon>Ascomycota</taxon>
        <taxon>Pezizomycotina</taxon>
        <taxon>Eurotiomycetes</taxon>
        <taxon>Eurotiomycetidae</taxon>
        <taxon>Onygenales</taxon>
        <taxon>Nannizziopsiaceae</taxon>
        <taxon>Emydomyces</taxon>
    </lineage>
</organism>
<evidence type="ECO:0000313" key="4">
    <source>
        <dbReference type="Proteomes" id="UP001219355"/>
    </source>
</evidence>
<dbReference type="CDD" id="cd07061">
    <property type="entry name" value="HP_HAP_like"/>
    <property type="match status" value="1"/>
</dbReference>
<proteinExistence type="predicted"/>
<dbReference type="InterPro" id="IPR029033">
    <property type="entry name" value="His_PPase_superfam"/>
</dbReference>
<reference evidence="3" key="1">
    <citation type="submission" date="2023-03" db="EMBL/GenBank/DDBJ databases">
        <title>Emydomyces testavorans Genome Sequence.</title>
        <authorList>
            <person name="Hoyer L."/>
        </authorList>
    </citation>
    <scope>NUCLEOTIDE SEQUENCE</scope>
    <source>
        <strain evidence="3">16-2883</strain>
    </source>
</reference>
<dbReference type="Proteomes" id="UP001219355">
    <property type="component" value="Chromosome 5"/>
</dbReference>
<keyword evidence="4" id="KW-1185">Reference proteome</keyword>
<gene>
    <name evidence="3" type="ORF">PRK78_006903</name>
</gene>
<keyword evidence="1 3" id="KW-0378">Hydrolase</keyword>
<protein>
    <submittedName>
        <fullName evidence="3">Histidine phosphatase family protein</fullName>
        <ecNumber evidence="3">3.1.3.2</ecNumber>
    </submittedName>
</protein>
<dbReference type="Gene3D" id="3.40.50.1240">
    <property type="entry name" value="Phosphoglycerate mutase-like"/>
    <property type="match status" value="1"/>
</dbReference>
<dbReference type="InterPro" id="IPR000560">
    <property type="entry name" value="His_Pase_clade-2"/>
</dbReference>
<feature type="signal peptide" evidence="2">
    <location>
        <begin position="1"/>
        <end position="21"/>
    </location>
</feature>
<evidence type="ECO:0000313" key="3">
    <source>
        <dbReference type="EMBL" id="WEW61413.1"/>
    </source>
</evidence>
<accession>A0AAF0DN31</accession>